<sequence length="355" mass="39102">MHYTQPCPVQFAHPHPRPRPRFCIFRPGGLLAPLIPVDELPSWLQICNWSPDMYMGLQPVSLSFIQREGEYDVICHHCSSSVDSLHQSLSERIDDGTPSPRSPASHTQSCPDAVFAPAPCGPSLMVLKPPMNVQVLGQPPFHAALQNPLAGMCMLGVPPPEDDEIVSEPAVFQPPKSIARSKSSAGSQRSDLKSQAAPLDPSDAPRSFHPGSERSLSLLNGSLASTRSLTAAVERLKEVIEARKLSRAVSTAISSKSGTRIAKSVSHFSGSKSSRVFVASRSRRRTRARRRRAAEKPKPVVESIVAEEKPEQPNSATKRRDRRERMARGRKDVKSGNGHWHMMMIPNWRANITSR</sequence>
<gene>
    <name evidence="2" type="ORF">NUU61_000753</name>
</gene>
<keyword evidence="3" id="KW-1185">Reference proteome</keyword>
<protein>
    <submittedName>
        <fullName evidence="2">Uncharacterized protein</fullName>
    </submittedName>
</protein>
<organism evidence="2 3">
    <name type="scientific">Penicillium alfredii</name>
    <dbReference type="NCBI Taxonomy" id="1506179"/>
    <lineage>
        <taxon>Eukaryota</taxon>
        <taxon>Fungi</taxon>
        <taxon>Dikarya</taxon>
        <taxon>Ascomycota</taxon>
        <taxon>Pezizomycotina</taxon>
        <taxon>Eurotiomycetes</taxon>
        <taxon>Eurotiomycetidae</taxon>
        <taxon>Eurotiales</taxon>
        <taxon>Aspergillaceae</taxon>
        <taxon>Penicillium</taxon>
    </lineage>
</organism>
<reference evidence="2" key="2">
    <citation type="journal article" date="2023" name="IMA Fungus">
        <title>Comparative genomic study of the Penicillium genus elucidates a diverse pangenome and 15 lateral gene transfer events.</title>
        <authorList>
            <person name="Petersen C."/>
            <person name="Sorensen T."/>
            <person name="Nielsen M.R."/>
            <person name="Sondergaard T.E."/>
            <person name="Sorensen J.L."/>
            <person name="Fitzpatrick D.A."/>
            <person name="Frisvad J.C."/>
            <person name="Nielsen K.L."/>
        </authorList>
    </citation>
    <scope>NUCLEOTIDE SEQUENCE</scope>
    <source>
        <strain evidence="2">IBT 34128</strain>
    </source>
</reference>
<dbReference type="EMBL" id="JAPMSZ010000001">
    <property type="protein sequence ID" value="KAJ5114994.1"/>
    <property type="molecule type" value="Genomic_DNA"/>
</dbReference>
<feature type="region of interest" description="Disordered" evidence="1">
    <location>
        <begin position="91"/>
        <end position="110"/>
    </location>
</feature>
<evidence type="ECO:0000313" key="3">
    <source>
        <dbReference type="Proteomes" id="UP001141434"/>
    </source>
</evidence>
<dbReference type="GeneID" id="81390504"/>
<evidence type="ECO:0000256" key="1">
    <source>
        <dbReference type="SAM" id="MobiDB-lite"/>
    </source>
</evidence>
<comment type="caution">
    <text evidence="2">The sequence shown here is derived from an EMBL/GenBank/DDBJ whole genome shotgun (WGS) entry which is preliminary data.</text>
</comment>
<reference evidence="2" key="1">
    <citation type="submission" date="2022-11" db="EMBL/GenBank/DDBJ databases">
        <authorList>
            <person name="Petersen C."/>
        </authorList>
    </citation>
    <scope>NUCLEOTIDE SEQUENCE</scope>
    <source>
        <strain evidence="2">IBT 34128</strain>
    </source>
</reference>
<feature type="compositionally biased region" description="Polar residues" evidence="1">
    <location>
        <begin position="180"/>
        <end position="189"/>
    </location>
</feature>
<name>A0A9W9GAM3_9EURO</name>
<proteinExistence type="predicted"/>
<accession>A0A9W9GAM3</accession>
<dbReference type="AlphaFoldDB" id="A0A9W9GAM3"/>
<feature type="compositionally biased region" description="Basic residues" evidence="1">
    <location>
        <begin position="281"/>
        <end position="293"/>
    </location>
</feature>
<feature type="region of interest" description="Disordered" evidence="1">
    <location>
        <begin position="276"/>
        <end position="340"/>
    </location>
</feature>
<dbReference type="Proteomes" id="UP001141434">
    <property type="component" value="Unassembled WGS sequence"/>
</dbReference>
<feature type="region of interest" description="Disordered" evidence="1">
    <location>
        <begin position="172"/>
        <end position="213"/>
    </location>
</feature>
<feature type="compositionally biased region" description="Basic and acidic residues" evidence="1">
    <location>
        <begin position="323"/>
        <end position="334"/>
    </location>
</feature>
<evidence type="ECO:0000313" key="2">
    <source>
        <dbReference type="EMBL" id="KAJ5114994.1"/>
    </source>
</evidence>
<dbReference type="RefSeq" id="XP_056516186.1">
    <property type="nucleotide sequence ID" value="XM_056651336.1"/>
</dbReference>
<dbReference type="OrthoDB" id="4185910at2759"/>